<evidence type="ECO:0000313" key="1">
    <source>
        <dbReference type="EMBL" id="PSR79396.1"/>
    </source>
</evidence>
<dbReference type="AlphaFoldDB" id="A0A2R6NXP9"/>
<accession>A0A2R6NXP9</accession>
<evidence type="ECO:0000313" key="2">
    <source>
        <dbReference type="Proteomes" id="UP000186601"/>
    </source>
</evidence>
<organism evidence="1 2">
    <name type="scientific">Hermanssonia centrifuga</name>
    <dbReference type="NCBI Taxonomy" id="98765"/>
    <lineage>
        <taxon>Eukaryota</taxon>
        <taxon>Fungi</taxon>
        <taxon>Dikarya</taxon>
        <taxon>Basidiomycota</taxon>
        <taxon>Agaricomycotina</taxon>
        <taxon>Agaricomycetes</taxon>
        <taxon>Polyporales</taxon>
        <taxon>Meruliaceae</taxon>
        <taxon>Hermanssonia</taxon>
    </lineage>
</organism>
<gene>
    <name evidence="1" type="ORF">PHLCEN_2v7041</name>
</gene>
<keyword evidence="2" id="KW-1185">Reference proteome</keyword>
<name>A0A2R6NXP9_9APHY</name>
<dbReference type="Proteomes" id="UP000186601">
    <property type="component" value="Unassembled WGS sequence"/>
</dbReference>
<proteinExistence type="predicted"/>
<sequence length="75" mass="8226">MQLKQDNVSIVAAAGKCLDLLGSQPNRSAIETFTNLKVMSSLCGCTYELKDLIRALKAFIPKDRVSQYPILNALP</sequence>
<reference evidence="1 2" key="1">
    <citation type="submission" date="2018-02" db="EMBL/GenBank/DDBJ databases">
        <title>Genome sequence of the basidiomycete white-rot fungus Phlebia centrifuga.</title>
        <authorList>
            <person name="Granchi Z."/>
            <person name="Peng M."/>
            <person name="de Vries R.P."/>
            <person name="Hilden K."/>
            <person name="Makela M.R."/>
            <person name="Grigoriev I."/>
            <person name="Riley R."/>
        </authorList>
    </citation>
    <scope>NUCLEOTIDE SEQUENCE [LARGE SCALE GENOMIC DNA]</scope>
    <source>
        <strain evidence="1 2">FBCC195</strain>
    </source>
</reference>
<protein>
    <submittedName>
        <fullName evidence="1">Uncharacterized protein</fullName>
    </submittedName>
</protein>
<comment type="caution">
    <text evidence="1">The sequence shown here is derived from an EMBL/GenBank/DDBJ whole genome shotgun (WGS) entry which is preliminary data.</text>
</comment>
<dbReference type="EMBL" id="MLYV02000696">
    <property type="protein sequence ID" value="PSR79396.1"/>
    <property type="molecule type" value="Genomic_DNA"/>
</dbReference>